<comment type="caution">
    <text evidence="13">The sequence shown here is derived from an EMBL/GenBank/DDBJ whole genome shotgun (WGS) entry which is preliminary data.</text>
</comment>
<evidence type="ECO:0000256" key="1">
    <source>
        <dbReference type="ARBA" id="ARBA00022722"/>
    </source>
</evidence>
<dbReference type="Pfam" id="PF17946">
    <property type="entry name" value="RecC_C"/>
    <property type="match status" value="1"/>
</dbReference>
<organism evidence="13 14">
    <name type="scientific">Robbsia betulipollinis</name>
    <dbReference type="NCBI Taxonomy" id="2981849"/>
    <lineage>
        <taxon>Bacteria</taxon>
        <taxon>Pseudomonadati</taxon>
        <taxon>Pseudomonadota</taxon>
        <taxon>Betaproteobacteria</taxon>
        <taxon>Burkholderiales</taxon>
        <taxon>Burkholderiaceae</taxon>
        <taxon>Robbsia</taxon>
    </lineage>
</organism>
<evidence type="ECO:0000256" key="7">
    <source>
        <dbReference type="ARBA" id="ARBA00022840"/>
    </source>
</evidence>
<keyword evidence="1 10" id="KW-0540">Nuclease</keyword>
<evidence type="ECO:0000313" key="13">
    <source>
        <dbReference type="EMBL" id="MCY0387110.1"/>
    </source>
</evidence>
<dbReference type="PIRSF" id="PIRSF000980">
    <property type="entry name" value="RecC"/>
    <property type="match status" value="1"/>
</dbReference>
<evidence type="ECO:0000256" key="6">
    <source>
        <dbReference type="ARBA" id="ARBA00022839"/>
    </source>
</evidence>
<feature type="compositionally biased region" description="Acidic residues" evidence="11">
    <location>
        <begin position="795"/>
        <end position="807"/>
    </location>
</feature>
<dbReference type="Proteomes" id="UP001082899">
    <property type="component" value="Unassembled WGS sequence"/>
</dbReference>
<dbReference type="RefSeq" id="WP_267846845.1">
    <property type="nucleotide sequence ID" value="NZ_JAPMXC010000001.1"/>
</dbReference>
<evidence type="ECO:0000256" key="3">
    <source>
        <dbReference type="ARBA" id="ARBA00022763"/>
    </source>
</evidence>
<evidence type="ECO:0000256" key="8">
    <source>
        <dbReference type="ARBA" id="ARBA00023125"/>
    </source>
</evidence>
<dbReference type="EMBL" id="JAPMXC010000001">
    <property type="protein sequence ID" value="MCY0387110.1"/>
    <property type="molecule type" value="Genomic_DNA"/>
</dbReference>
<dbReference type="SUPFAM" id="SSF52540">
    <property type="entry name" value="P-loop containing nucleoside triphosphate hydrolases"/>
    <property type="match status" value="2"/>
</dbReference>
<comment type="miscellaneous">
    <text evidence="10">In the RecBCD complex, RecB has a slow 3'-5' helicase, an exonuclease activity and loads RecA onto ssDNA, RecD has a fast 5'-3' helicase activity, while RecC stimulates the ATPase and processivity of the RecB helicase and contributes to recognition of the Chi site.</text>
</comment>
<dbReference type="NCBIfam" id="TIGR01450">
    <property type="entry name" value="recC"/>
    <property type="match status" value="1"/>
</dbReference>
<reference evidence="13" key="1">
    <citation type="submission" date="2022-11" db="EMBL/GenBank/DDBJ databases">
        <title>Robbsia betulipollinis sp. nov., isolated from pollen of birch (Betula pendula).</title>
        <authorList>
            <person name="Shi H."/>
            <person name="Ambika Manirajan B."/>
            <person name="Ratering S."/>
            <person name="Geissler-Plaum R."/>
            <person name="Schnell S."/>
        </authorList>
    </citation>
    <scope>NUCLEOTIDE SEQUENCE</scope>
    <source>
        <strain evidence="13">Bb-Pol-6</strain>
    </source>
</reference>
<comment type="similarity">
    <text evidence="10">Belongs to the RecC family.</text>
</comment>
<accession>A0ABT3ZME2</accession>
<dbReference type="InterPro" id="IPR011335">
    <property type="entry name" value="Restrct_endonuc-II-like"/>
</dbReference>
<dbReference type="HAMAP" id="MF_01486">
    <property type="entry name" value="RecC"/>
    <property type="match status" value="1"/>
</dbReference>
<evidence type="ECO:0000256" key="4">
    <source>
        <dbReference type="ARBA" id="ARBA00022801"/>
    </source>
</evidence>
<feature type="domain" description="RecC C-terminal" evidence="12">
    <location>
        <begin position="902"/>
        <end position="1161"/>
    </location>
</feature>
<keyword evidence="14" id="KW-1185">Reference proteome</keyword>
<keyword evidence="9 10" id="KW-0234">DNA repair</keyword>
<sequence length="1261" mass="139792">MSNDARRDPNPSTNDLSPGFMVVHGNQPDALRALLVSWMHRYPLAPLENEVVLVQSNGIAQWLKLALARDADAGGCGIAAALDAQLPQRFIWQAYRAVLGEAAVPLTSAFDKSLLIWRLMRLLPSLSGEPVFAPLRRFLQRDTDCRRRYQLAERLADLFDQYQVYRADWLAGWARGEDDIVTSRQGRQPIPDTLLWQPRLWRALREDVGAEQAGTSRAEVHQRFLDVAGGRAHAARPPGLPRRLLVFGISSLPQQALEVLSGLANWMQVLMCVHNPCEHYWANIIADKDLLRGARLRQSRKQGMPEQIDETQLHLYAHPLLAAWGKQGRDYIGLLDAHDERERYEQRFIEISQRIDLFESNGDATLLQQLQDDILALRPLGETRALWPAVDPAVDHSIRFHVAHSPQREVEVLHDQLLAAFGADPTLRPRDVIVMVPDINAYAPHIQAVFGLFDTRDRRTLPFRIADQGQRHHDPLVGALEKLLGLPQSRLAVSDVLDLLEVPALRRRFGIEEADLPLLHRWISAANIRWGLHAEQRHSLDLPDALEQNSWFFGVRRMLLGYAVGAGDAWRAIEPLDEIGGLDAVLLGPLVHLLDTLDAQWRQLRTPATPAEWYARLHGLLDAFFLADDGDDGFTLLRLDGALQDWLDACVAGGLAETLPLSVVREHWLQQIDETGLSQPFFAGAVTFATLMPMRAIPFRHLCLLGMNDGDYPRSRVAMDFDLMSRDYRPGDRSRREDDRYLFLEALLSARDHLHISWVGNSIHDNTERPPSVLVAQLRDHLAAGWRLARGSGDDGGEDGGGEDDGSEGGGEASSGGEAPRAPEAATGLLDALTLTHRLQPFNRDYFSDAADPRLFSFAREWRDGLAAQEADGGAANEQDARDGAARERHVGPLPAFDWNGTVTLRQLADFVKDPVRAFFRLRLNVAFETVDPVSEDQEPFALDALENWQLQDELIQAQLSAVEDDASRGAALAAQLERIGRRGELPAAHFAGAVGARLVEPMDKLFNEYRDALANWPDLAPDEPVEYVEPGVTPEAAPGTGDGAGTGGITPLHLSDWLGGWRRNAAGERGRVLLESSGLVRKGAYRRDRLIPFWITHVAGHLCGEALTTVIVSKAGTVTLPRLTQQQVRSYWDALLAAWRAGMTRPLPLALRTGFAWLEKGGTAHVAGAAADIDGTAVHGAAREAARDCYEMNDPDYGRFGERDSNPYLLRAYPSFDALWSDGEFATLAEALLRPVFDHVGARAAARQHASTAPRTDTDA</sequence>
<dbReference type="Gene3D" id="3.40.50.10930">
    <property type="match status" value="1"/>
</dbReference>
<dbReference type="Gene3D" id="1.10.10.990">
    <property type="match status" value="1"/>
</dbReference>
<keyword evidence="8 10" id="KW-0238">DNA-binding</keyword>
<keyword evidence="3 10" id="KW-0227">DNA damage</keyword>
<keyword evidence="7 10" id="KW-0067">ATP-binding</keyword>
<dbReference type="Pfam" id="PF04257">
    <property type="entry name" value="Exonuc_V_gamma"/>
    <property type="match status" value="1"/>
</dbReference>
<keyword evidence="4 10" id="KW-0378">Hydrolase</keyword>
<evidence type="ECO:0000256" key="10">
    <source>
        <dbReference type="HAMAP-Rule" id="MF_01486"/>
    </source>
</evidence>
<gene>
    <name evidence="10 13" type="primary">recC</name>
    <name evidence="13" type="ORF">OVY01_07665</name>
</gene>
<dbReference type="PANTHER" id="PTHR30591:SF1">
    <property type="entry name" value="RECBCD ENZYME SUBUNIT RECC"/>
    <property type="match status" value="1"/>
</dbReference>
<evidence type="ECO:0000256" key="9">
    <source>
        <dbReference type="ARBA" id="ARBA00023204"/>
    </source>
</evidence>
<name>A0ABT3ZME2_9BURK</name>
<evidence type="ECO:0000256" key="5">
    <source>
        <dbReference type="ARBA" id="ARBA00022806"/>
    </source>
</evidence>
<evidence type="ECO:0000256" key="2">
    <source>
        <dbReference type="ARBA" id="ARBA00022741"/>
    </source>
</evidence>
<dbReference type="GO" id="GO:0008854">
    <property type="term" value="F:exodeoxyribonuclease V activity"/>
    <property type="evidence" value="ECO:0007669"/>
    <property type="project" value="UniProtKB-EC"/>
</dbReference>
<keyword evidence="2 10" id="KW-0547">Nucleotide-binding</keyword>
<dbReference type="Gene3D" id="1.10.10.160">
    <property type="match status" value="1"/>
</dbReference>
<feature type="region of interest" description="Disordered" evidence="11">
    <location>
        <begin position="789"/>
        <end position="823"/>
    </location>
</feature>
<comment type="subunit">
    <text evidence="10">Heterotrimer of RecB, RecC and RecD. All subunits contribute to DNA-binding.</text>
</comment>
<protein>
    <recommendedName>
        <fullName evidence="10">RecBCD enzyme subunit RecC</fullName>
    </recommendedName>
    <alternativeName>
        <fullName evidence="10">Exonuclease V subunit RecC</fullName>
        <shortName evidence="10">ExoV subunit RecC</shortName>
    </alternativeName>
    <alternativeName>
        <fullName evidence="10">Helicase/nuclease RecBCD subunit RecC</fullName>
    </alternativeName>
</protein>
<dbReference type="InterPro" id="IPR013986">
    <property type="entry name" value="DExx_box_DNA_helicase_dom_sf"/>
</dbReference>
<proteinExistence type="inferred from homology"/>
<evidence type="ECO:0000259" key="12">
    <source>
        <dbReference type="Pfam" id="PF17946"/>
    </source>
</evidence>
<dbReference type="PANTHER" id="PTHR30591">
    <property type="entry name" value="RECBCD ENZYME SUBUNIT RECC"/>
    <property type="match status" value="1"/>
</dbReference>
<dbReference type="SUPFAM" id="SSF52980">
    <property type="entry name" value="Restriction endonuclease-like"/>
    <property type="match status" value="1"/>
</dbReference>
<dbReference type="InterPro" id="IPR041500">
    <property type="entry name" value="RecC_C"/>
</dbReference>
<keyword evidence="5 10" id="KW-0347">Helicase</keyword>
<keyword evidence="6 10" id="KW-0269">Exonuclease</keyword>
<dbReference type="InterPro" id="IPR006697">
    <property type="entry name" value="RecC"/>
</dbReference>
<evidence type="ECO:0000313" key="14">
    <source>
        <dbReference type="Proteomes" id="UP001082899"/>
    </source>
</evidence>
<dbReference type="InterPro" id="IPR027417">
    <property type="entry name" value="P-loop_NTPase"/>
</dbReference>
<comment type="function">
    <text evidence="10">A helicase/nuclease that prepares dsDNA breaks (DSB) for recombinational DNA repair. Binds to DSBs and unwinds DNA via a highly rapid and processive ATP-dependent bidirectional helicase activity. Unwinds dsDNA until it encounters a Chi (crossover hotspot instigator) sequence from the 3' direction. Cuts ssDNA a few nucleotides 3' to the Chi site. The properties and activities of the enzyme are changed at Chi. The Chi-altered holoenzyme produces a long 3'-ssDNA overhang and facilitates RecA-binding to the ssDNA for homologous DNA recombination and repair. Holoenzyme degrades any linearized DNA that is unable to undergo homologous recombination. In the holoenzyme this subunit recognizes the wild-type Chi sequence, and when added to isolated RecB increases its ATP-dependent helicase processivity.</text>
</comment>
<dbReference type="Gene3D" id="3.40.50.300">
    <property type="entry name" value="P-loop containing nucleotide triphosphate hydrolases"/>
    <property type="match status" value="2"/>
</dbReference>
<evidence type="ECO:0000256" key="11">
    <source>
        <dbReference type="SAM" id="MobiDB-lite"/>
    </source>
</evidence>